<dbReference type="SUPFAM" id="SSF53098">
    <property type="entry name" value="Ribonuclease H-like"/>
    <property type="match status" value="1"/>
</dbReference>
<evidence type="ECO:0000313" key="3">
    <source>
        <dbReference type="Proteomes" id="UP000218257"/>
    </source>
</evidence>
<gene>
    <name evidence="2" type="ORF">DEHALATV1_0912</name>
</gene>
<sequence>MGISQRSKAELHKTRKPIENAYIESFNGRLRDECLNTNWFLSLDHARSVIEEWRRDYNEVRPHSALNGTTPKEYANITAKALMQGALIPG</sequence>
<dbReference type="Pfam" id="PF13683">
    <property type="entry name" value="rve_3"/>
    <property type="match status" value="1"/>
</dbReference>
<dbReference type="InterPro" id="IPR036397">
    <property type="entry name" value="RNaseH_sf"/>
</dbReference>
<dbReference type="InterPro" id="IPR001584">
    <property type="entry name" value="Integrase_cat-core"/>
</dbReference>
<protein>
    <submittedName>
        <fullName evidence="2">Integrase</fullName>
    </submittedName>
</protein>
<organism evidence="2 3">
    <name type="scientific">Dehalococcoides mccartyi</name>
    <dbReference type="NCBI Taxonomy" id="61435"/>
    <lineage>
        <taxon>Bacteria</taxon>
        <taxon>Bacillati</taxon>
        <taxon>Chloroflexota</taxon>
        <taxon>Dehalococcoidia</taxon>
        <taxon>Dehalococcoidales</taxon>
        <taxon>Dehalococcoidaceae</taxon>
        <taxon>Dehalococcoides</taxon>
    </lineage>
</organism>
<dbReference type="AlphaFoldDB" id="A0AB33HR01"/>
<name>A0AB33HR01_9CHLR</name>
<dbReference type="InterPro" id="IPR012337">
    <property type="entry name" value="RNaseH-like_sf"/>
</dbReference>
<accession>A0AB33HR01</accession>
<dbReference type="EMBL" id="AP017649">
    <property type="protein sequence ID" value="BAZ97540.1"/>
    <property type="molecule type" value="Genomic_DNA"/>
</dbReference>
<dbReference type="PANTHER" id="PTHR47515">
    <property type="entry name" value="LOW CALCIUM RESPONSE LOCUS PROTEIN T"/>
    <property type="match status" value="1"/>
</dbReference>
<dbReference type="Gene3D" id="3.30.420.10">
    <property type="entry name" value="Ribonuclease H-like superfamily/Ribonuclease H"/>
    <property type="match status" value="1"/>
</dbReference>
<evidence type="ECO:0000259" key="1">
    <source>
        <dbReference type="Pfam" id="PF13683"/>
    </source>
</evidence>
<proteinExistence type="predicted"/>
<dbReference type="Proteomes" id="UP000218257">
    <property type="component" value="Chromosome"/>
</dbReference>
<feature type="domain" description="Integrase catalytic" evidence="1">
    <location>
        <begin position="8"/>
        <end position="71"/>
    </location>
</feature>
<dbReference type="GO" id="GO:0003676">
    <property type="term" value="F:nucleic acid binding"/>
    <property type="evidence" value="ECO:0007669"/>
    <property type="project" value="InterPro"/>
</dbReference>
<dbReference type="PANTHER" id="PTHR47515:SF1">
    <property type="entry name" value="BLR2054 PROTEIN"/>
    <property type="match status" value="1"/>
</dbReference>
<reference evidence="2 3" key="1">
    <citation type="journal article" date="2017" name="Sci. Rep.">
        <title>Isolation and genomic characterization of a Dehalococcoides strain suggests genomic rearrangement during culture.</title>
        <authorList>
            <person name="Yohda M."/>
            <person name="Ikegami K."/>
            <person name="Aita Y."/>
            <person name="Kitajima M."/>
            <person name="Takechi A."/>
            <person name="Iwamoto M."/>
            <person name="Fukuda T."/>
            <person name="Tamura N."/>
            <person name="Shibasaki J."/>
            <person name="Koike S."/>
            <person name="Komatsu D."/>
            <person name="Miyagi S."/>
            <person name="Nishimura M."/>
            <person name="Uchino Y."/>
            <person name="Shiroma A."/>
            <person name="Shimoji M."/>
            <person name="Tamotsu H."/>
            <person name="Ashimine N."/>
            <person name="Shinzato M."/>
            <person name="Ohki S."/>
            <person name="Nakano K."/>
            <person name="Teruya K."/>
            <person name="Satou K."/>
            <person name="Hirano T."/>
            <person name="Yagi O."/>
        </authorList>
    </citation>
    <scope>NUCLEOTIDE SEQUENCE [LARGE SCALE GENOMIC DNA]</scope>
    <source>
        <strain evidence="2 3">UCH-ATV1</strain>
    </source>
</reference>
<evidence type="ECO:0000313" key="2">
    <source>
        <dbReference type="EMBL" id="BAZ97540.1"/>
    </source>
</evidence>
<dbReference type="GO" id="GO:0015074">
    <property type="term" value="P:DNA integration"/>
    <property type="evidence" value="ECO:0007669"/>
    <property type="project" value="InterPro"/>
</dbReference>